<accession>A0A147BM10</accession>
<proteinExistence type="predicted"/>
<feature type="non-terminal residue" evidence="2">
    <location>
        <position position="1"/>
    </location>
</feature>
<reference evidence="2" key="1">
    <citation type="journal article" date="2018" name="PLoS Negl. Trop. Dis.">
        <title>Sialome diversity of ticks revealed by RNAseq of single tick salivary glands.</title>
        <authorList>
            <person name="Perner J."/>
            <person name="Kropackova S."/>
            <person name="Kopacek P."/>
            <person name="Ribeiro J.M."/>
        </authorList>
    </citation>
    <scope>NUCLEOTIDE SEQUENCE</scope>
    <source>
        <strain evidence="2">Siblings of single egg batch collected in Ceske Budejovice</strain>
        <tissue evidence="2">Salivary glands</tissue>
    </source>
</reference>
<evidence type="ECO:0000259" key="1">
    <source>
        <dbReference type="PROSITE" id="PS50878"/>
    </source>
</evidence>
<dbReference type="PROSITE" id="PS50878">
    <property type="entry name" value="RT_POL"/>
    <property type="match status" value="1"/>
</dbReference>
<organism evidence="2">
    <name type="scientific">Ixodes ricinus</name>
    <name type="common">Common tick</name>
    <name type="synonym">Acarus ricinus</name>
    <dbReference type="NCBI Taxonomy" id="34613"/>
    <lineage>
        <taxon>Eukaryota</taxon>
        <taxon>Metazoa</taxon>
        <taxon>Ecdysozoa</taxon>
        <taxon>Arthropoda</taxon>
        <taxon>Chelicerata</taxon>
        <taxon>Arachnida</taxon>
        <taxon>Acari</taxon>
        <taxon>Parasitiformes</taxon>
        <taxon>Ixodida</taxon>
        <taxon>Ixodoidea</taxon>
        <taxon>Ixodidae</taxon>
        <taxon>Ixodinae</taxon>
        <taxon>Ixodes</taxon>
    </lineage>
</organism>
<dbReference type="CDD" id="cd01650">
    <property type="entry name" value="RT_nLTR_like"/>
    <property type="match status" value="1"/>
</dbReference>
<dbReference type="SUPFAM" id="SSF56219">
    <property type="entry name" value="DNase I-like"/>
    <property type="match status" value="1"/>
</dbReference>
<dbReference type="Gene3D" id="3.60.10.10">
    <property type="entry name" value="Endonuclease/exonuclease/phosphatase"/>
    <property type="match status" value="1"/>
</dbReference>
<name>A0A147BM10_IXORI</name>
<dbReference type="SUPFAM" id="SSF56672">
    <property type="entry name" value="DNA/RNA polymerases"/>
    <property type="match status" value="1"/>
</dbReference>
<sequence length="887" mass="101477">FTLKDYNNFCFTRPNRSGGGIAAFVHQMWQVSPLNLDFYHVENLSIKLDNSTFSLSLLCFYRPPSENVRMFLNELQATLSTLSSIQQLCLVGDFNIDTMNAANSIVCDYLNILSNFGLECVVDAPTREEIRGTRLVTSCIDHILIRAPGVYVKSAVIQKKLADHYFVGCQLTHPVASNSKCESSRQAQIIDNAVYDKSVASHDWQTFLGTVNNIDLYSSFVQVFRSLTVNASRTVTLKKRRPHHKWLNNNILKMIKEKEVLWSRCRRSPNNKDLQNEFKLLRNKVNAVIRSAKRQFFKSQFEIFRFNSAKTWSLINQFRGTSSENSIDRTLERNFGLFKPTSELADDFNDFFAKYSGVPKNTLLNSCTLKNEFLASAFLPCLDEKDLHSLLFSFKASKSPGIDGIRAYDLQRNFTYIKNVLLAMLNGFITSGSIPDELKAAIVRPLFKGGERSNVANYRPISILPILGQILEKHLFLTMSSFLDKNEIFSSTHYGFITGKGTQPALEDFSDYIYATFESNMFACALFLDVSKAFDTVSHQLLLAKLYRLGFRGPFYSLLENFLSKRSQFVLIGNFRSSRLSLLAGVPQGFVLSPLLFNIFVNDMAQVIKECKIYQYADDTLLVSRHINFSNSLHTLEINASHIMDWFGDNLLDINRSKTKLVCFHNPLKKRQAQVKFLLHPSSCAPCNCVSIESVDHVKYLGVHFDFDMSWNTHMTYICSKLRIVSWMLYNTKFFMPVGIRIIVVHALAYSILRYGVTVFGNCSGRWQSKVNSLLKGILTSAAYNSNFSSHSDIFRSLQLPNLRSLFIQTVVLRSFWKNEFKTPFQSPRILRRVPRFVVPTCSTRYGKCTRDYYVPCLFNALPDTFIDITSLKQLKKELKCTNFDFI</sequence>
<evidence type="ECO:0000313" key="2">
    <source>
        <dbReference type="EMBL" id="JAR91345.1"/>
    </source>
</evidence>
<dbReference type="InterPro" id="IPR000477">
    <property type="entry name" value="RT_dom"/>
</dbReference>
<dbReference type="GO" id="GO:0071897">
    <property type="term" value="P:DNA biosynthetic process"/>
    <property type="evidence" value="ECO:0007669"/>
    <property type="project" value="UniProtKB-ARBA"/>
</dbReference>
<protein>
    <submittedName>
        <fullName evidence="2">Putative tick transposon</fullName>
    </submittedName>
</protein>
<feature type="domain" description="Reverse transcriptase" evidence="1">
    <location>
        <begin position="427"/>
        <end position="705"/>
    </location>
</feature>
<dbReference type="InterPro" id="IPR036691">
    <property type="entry name" value="Endo/exonu/phosph_ase_sf"/>
</dbReference>
<dbReference type="Pfam" id="PF00078">
    <property type="entry name" value="RVT_1"/>
    <property type="match status" value="1"/>
</dbReference>
<dbReference type="EMBL" id="GEGO01004059">
    <property type="protein sequence ID" value="JAR91345.1"/>
    <property type="molecule type" value="Transcribed_RNA"/>
</dbReference>
<dbReference type="PANTHER" id="PTHR33332">
    <property type="entry name" value="REVERSE TRANSCRIPTASE DOMAIN-CONTAINING PROTEIN"/>
    <property type="match status" value="1"/>
</dbReference>
<dbReference type="AlphaFoldDB" id="A0A147BM10"/>
<dbReference type="InterPro" id="IPR043502">
    <property type="entry name" value="DNA/RNA_pol_sf"/>
</dbReference>